<dbReference type="NCBIfam" id="TIGR00741">
    <property type="entry name" value="yfiA"/>
    <property type="match status" value="1"/>
</dbReference>
<dbReference type="GO" id="GO:0045900">
    <property type="term" value="P:negative regulation of translational elongation"/>
    <property type="evidence" value="ECO:0007669"/>
    <property type="project" value="TreeGrafter"/>
</dbReference>
<dbReference type="InterPro" id="IPR003489">
    <property type="entry name" value="RHF/RaiA"/>
</dbReference>
<evidence type="ECO:0000256" key="2">
    <source>
        <dbReference type="SAM" id="Coils"/>
    </source>
</evidence>
<dbReference type="Proteomes" id="UP000229344">
    <property type="component" value="Unassembled WGS sequence"/>
</dbReference>
<dbReference type="SUPFAM" id="SSF69754">
    <property type="entry name" value="Ribosome binding protein Y (YfiA homologue)"/>
    <property type="match status" value="1"/>
</dbReference>
<proteinExistence type="predicted"/>
<keyword evidence="2" id="KW-0175">Coiled coil</keyword>
<dbReference type="InterPro" id="IPR036567">
    <property type="entry name" value="RHF-like"/>
</dbReference>
<dbReference type="PANTHER" id="PTHR33231:SF1">
    <property type="entry name" value="30S RIBOSOMAL PROTEIN"/>
    <property type="match status" value="1"/>
</dbReference>
<dbReference type="PANTHER" id="PTHR33231">
    <property type="entry name" value="30S RIBOSOMAL PROTEIN"/>
    <property type="match status" value="1"/>
</dbReference>
<evidence type="ECO:0000313" key="4">
    <source>
        <dbReference type="Proteomes" id="UP000229344"/>
    </source>
</evidence>
<dbReference type="Gene3D" id="3.30.160.100">
    <property type="entry name" value="Ribosome hibernation promotion factor-like"/>
    <property type="match status" value="1"/>
</dbReference>
<gene>
    <name evidence="3" type="primary">raiA</name>
    <name evidence="3" type="ORF">COU16_01725</name>
</gene>
<name>A0A2H0UF50_9BACT</name>
<dbReference type="GO" id="GO:0043024">
    <property type="term" value="F:ribosomal small subunit binding"/>
    <property type="evidence" value="ECO:0007669"/>
    <property type="project" value="TreeGrafter"/>
</dbReference>
<evidence type="ECO:0000313" key="3">
    <source>
        <dbReference type="EMBL" id="PIR84296.1"/>
    </source>
</evidence>
<organism evidence="3 4">
    <name type="scientific">Candidatus Kaiserbacteria bacterium CG10_big_fil_rev_8_21_14_0_10_47_16</name>
    <dbReference type="NCBI Taxonomy" id="1974608"/>
    <lineage>
        <taxon>Bacteria</taxon>
        <taxon>Candidatus Kaiseribacteriota</taxon>
    </lineage>
</organism>
<feature type="coiled-coil region" evidence="2">
    <location>
        <begin position="70"/>
        <end position="108"/>
    </location>
</feature>
<reference evidence="4" key="1">
    <citation type="submission" date="2017-09" db="EMBL/GenBank/DDBJ databases">
        <title>Depth-based differentiation of microbial function through sediment-hosted aquifers and enrichment of novel symbionts in the deep terrestrial subsurface.</title>
        <authorList>
            <person name="Probst A.J."/>
            <person name="Ladd B."/>
            <person name="Jarett J.K."/>
            <person name="Geller-Mcgrath D.E."/>
            <person name="Sieber C.M.K."/>
            <person name="Emerson J.B."/>
            <person name="Anantharaman K."/>
            <person name="Thomas B.C."/>
            <person name="Malmstrom R."/>
            <person name="Stieglmeier M."/>
            <person name="Klingl A."/>
            <person name="Woyke T."/>
            <person name="Ryan C.M."/>
            <person name="Banfield J.F."/>
        </authorList>
    </citation>
    <scope>NUCLEOTIDE SEQUENCE [LARGE SCALE GENOMIC DNA]</scope>
</reference>
<evidence type="ECO:0000256" key="1">
    <source>
        <dbReference type="ARBA" id="ARBA00022845"/>
    </source>
</evidence>
<dbReference type="InterPro" id="IPR050574">
    <property type="entry name" value="HPF/YfiA_ribosome-assoc"/>
</dbReference>
<comment type="caution">
    <text evidence="3">The sequence shown here is derived from an EMBL/GenBank/DDBJ whole genome shotgun (WGS) entry which is preliminary data.</text>
</comment>
<dbReference type="AlphaFoldDB" id="A0A2H0UF50"/>
<accession>A0A2H0UF50</accession>
<dbReference type="EMBL" id="PFBI01000006">
    <property type="protein sequence ID" value="PIR84296.1"/>
    <property type="molecule type" value="Genomic_DNA"/>
</dbReference>
<dbReference type="GO" id="GO:0022627">
    <property type="term" value="C:cytosolic small ribosomal subunit"/>
    <property type="evidence" value="ECO:0007669"/>
    <property type="project" value="TreeGrafter"/>
</dbReference>
<dbReference type="Pfam" id="PF02482">
    <property type="entry name" value="Ribosomal_S30AE"/>
    <property type="match status" value="1"/>
</dbReference>
<keyword evidence="1" id="KW-0810">Translation regulation</keyword>
<sequence>MTFSITHIQGSNIEVTDTLRTLVEQKFAKLGKFIGDRPDVTCDIELEKMTGSHSGNIFRAEVNIRVGGKLYRAEATTDQIEKSIDQMRNEVEREIRKAQSKEQTLVKRGGAMIKRMMRFGRD</sequence>
<protein>
    <submittedName>
        <fullName evidence="3">Ribosomal subunit interface protein</fullName>
    </submittedName>
</protein>